<evidence type="ECO:0000313" key="2">
    <source>
        <dbReference type="Proteomes" id="UP000252884"/>
    </source>
</evidence>
<gene>
    <name evidence="1" type="ORF">DES41_106359</name>
</gene>
<dbReference type="Proteomes" id="UP000252884">
    <property type="component" value="Unassembled WGS sequence"/>
</dbReference>
<organism evidence="1 2">
    <name type="scientific">Pseudorhodoferax soli</name>
    <dbReference type="NCBI Taxonomy" id="545864"/>
    <lineage>
        <taxon>Bacteria</taxon>
        <taxon>Pseudomonadati</taxon>
        <taxon>Pseudomonadota</taxon>
        <taxon>Betaproteobacteria</taxon>
        <taxon>Burkholderiales</taxon>
        <taxon>Comamonadaceae</taxon>
    </lineage>
</organism>
<comment type="caution">
    <text evidence="1">The sequence shown here is derived from an EMBL/GenBank/DDBJ whole genome shotgun (WGS) entry which is preliminary data.</text>
</comment>
<sequence length="97" mass="10086">MALPLKLTAPGVSAERIHQALLLAEAVLEKAGVTPEEGVAGLGACEVWDIHDFAEDMTPSDEQCRAAAVLDEAQHVAMRCCYGDAVPPNGASLDVAS</sequence>
<reference evidence="1 2" key="1">
    <citation type="submission" date="2018-07" db="EMBL/GenBank/DDBJ databases">
        <title>Genomic Encyclopedia of Type Strains, Phase IV (KMG-IV): sequencing the most valuable type-strain genomes for metagenomic binning, comparative biology and taxonomic classification.</title>
        <authorList>
            <person name="Goeker M."/>
        </authorList>
    </citation>
    <scope>NUCLEOTIDE SEQUENCE [LARGE SCALE GENOMIC DNA]</scope>
    <source>
        <strain evidence="1 2">DSM 21634</strain>
    </source>
</reference>
<dbReference type="AlphaFoldDB" id="A0A368XNP6"/>
<accession>A0A368XNP6</accession>
<proteinExistence type="predicted"/>
<protein>
    <submittedName>
        <fullName evidence="1">Uncharacterized protein</fullName>
    </submittedName>
</protein>
<evidence type="ECO:0000313" key="1">
    <source>
        <dbReference type="EMBL" id="RCW69485.1"/>
    </source>
</evidence>
<keyword evidence="2" id="KW-1185">Reference proteome</keyword>
<dbReference type="EMBL" id="QPJK01000006">
    <property type="protein sequence ID" value="RCW69485.1"/>
    <property type="molecule type" value="Genomic_DNA"/>
</dbReference>
<name>A0A368XNP6_9BURK</name>